<dbReference type="AlphaFoldDB" id="A0A1L9SDN0"/>
<evidence type="ECO:0000313" key="3">
    <source>
        <dbReference type="Proteomes" id="UP000184188"/>
    </source>
</evidence>
<dbReference type="InterPro" id="IPR050261">
    <property type="entry name" value="FrsA_esterase"/>
</dbReference>
<dbReference type="STRING" id="1073090.A0A1L9SDN0"/>
<dbReference type="EMBL" id="KV878345">
    <property type="protein sequence ID" value="OJJ45194.1"/>
    <property type="molecule type" value="Genomic_DNA"/>
</dbReference>
<dbReference type="SUPFAM" id="SSF53474">
    <property type="entry name" value="alpha/beta-Hydrolases"/>
    <property type="match status" value="1"/>
</dbReference>
<evidence type="ECO:0000313" key="2">
    <source>
        <dbReference type="EMBL" id="OJJ45194.1"/>
    </source>
</evidence>
<proteinExistence type="predicted"/>
<gene>
    <name evidence="2" type="ORF">ASPZODRAFT_133827</name>
</gene>
<dbReference type="Gene3D" id="1.20.1440.110">
    <property type="entry name" value="acylaminoacyl peptidase"/>
    <property type="match status" value="1"/>
</dbReference>
<sequence length="402" mass="45099">MFQLLPDESYHFELLRTLSAARYNGADVGEILEAADKLEIGNLESWYTAFYDLAQRVESQAQAIDSARHRISARDAWFRVATYYRTSEFYLHGNQSDPRLNEVWDKQAAAFDRALQLMDQPGQRVTIKTDHGFDVLGIFCPGAGDPTTPKPTIIAGTGYDGSMEEVIHHVGFGAIERGFNVITYEGPGQPTVLRQQNKGFIPDWEKVVTPIVDYLVQREEVDASRIALIGESMGGYLAVRAGAMEHRLAGVMAIDGVWDVYAAFTNILPPQLREFLDNGERDKMDQVVRHMLDQNSLPMKIRWGIEQGLWSFRTHSAYDWFQMVKPMALAGVIENVKCPVWVGEAANDIFFAEQPKKVADALGDKATFVVLTDADAAGNHCHVGAQSFLNQLIFDWFEDVTQ</sequence>
<dbReference type="Gene3D" id="3.40.50.1820">
    <property type="entry name" value="alpha/beta hydrolase"/>
    <property type="match status" value="1"/>
</dbReference>
<evidence type="ECO:0000259" key="1">
    <source>
        <dbReference type="Pfam" id="PF00326"/>
    </source>
</evidence>
<dbReference type="RefSeq" id="XP_022579704.1">
    <property type="nucleotide sequence ID" value="XM_022723369.1"/>
</dbReference>
<dbReference type="GeneID" id="34609834"/>
<dbReference type="PANTHER" id="PTHR22946:SF12">
    <property type="entry name" value="CONIDIAL PIGMENT BIOSYNTHESIS PROTEIN AYG1 (AFU_ORTHOLOGUE AFUA_2G17550)"/>
    <property type="match status" value="1"/>
</dbReference>
<feature type="domain" description="Peptidase S9 prolyl oligopeptidase catalytic" evidence="1">
    <location>
        <begin position="211"/>
        <end position="278"/>
    </location>
</feature>
<dbReference type="GO" id="GO:0006508">
    <property type="term" value="P:proteolysis"/>
    <property type="evidence" value="ECO:0007669"/>
    <property type="project" value="InterPro"/>
</dbReference>
<keyword evidence="3" id="KW-1185">Reference proteome</keyword>
<dbReference type="OrthoDB" id="249703at2759"/>
<name>A0A1L9SDN0_9EURO</name>
<dbReference type="InterPro" id="IPR001375">
    <property type="entry name" value="Peptidase_S9_cat"/>
</dbReference>
<protein>
    <recommendedName>
        <fullName evidence="1">Peptidase S9 prolyl oligopeptidase catalytic domain-containing protein</fullName>
    </recommendedName>
</protein>
<dbReference type="PANTHER" id="PTHR22946">
    <property type="entry name" value="DIENELACTONE HYDROLASE DOMAIN-CONTAINING PROTEIN-RELATED"/>
    <property type="match status" value="1"/>
</dbReference>
<dbReference type="Proteomes" id="UP000184188">
    <property type="component" value="Unassembled WGS sequence"/>
</dbReference>
<reference evidence="3" key="1">
    <citation type="journal article" date="2017" name="Genome Biol.">
        <title>Comparative genomics reveals high biological diversity and specific adaptations in the industrially and medically important fungal genus Aspergillus.</title>
        <authorList>
            <person name="de Vries R.P."/>
            <person name="Riley R."/>
            <person name="Wiebenga A."/>
            <person name="Aguilar-Osorio G."/>
            <person name="Amillis S."/>
            <person name="Uchima C.A."/>
            <person name="Anderluh G."/>
            <person name="Asadollahi M."/>
            <person name="Askin M."/>
            <person name="Barry K."/>
            <person name="Battaglia E."/>
            <person name="Bayram O."/>
            <person name="Benocci T."/>
            <person name="Braus-Stromeyer S.A."/>
            <person name="Caldana C."/>
            <person name="Canovas D."/>
            <person name="Cerqueira G.C."/>
            <person name="Chen F."/>
            <person name="Chen W."/>
            <person name="Choi C."/>
            <person name="Clum A."/>
            <person name="Dos Santos R.A."/>
            <person name="Damasio A.R."/>
            <person name="Diallinas G."/>
            <person name="Emri T."/>
            <person name="Fekete E."/>
            <person name="Flipphi M."/>
            <person name="Freyberg S."/>
            <person name="Gallo A."/>
            <person name="Gournas C."/>
            <person name="Habgood R."/>
            <person name="Hainaut M."/>
            <person name="Harispe M.L."/>
            <person name="Henrissat B."/>
            <person name="Hilden K.S."/>
            <person name="Hope R."/>
            <person name="Hossain A."/>
            <person name="Karabika E."/>
            <person name="Karaffa L."/>
            <person name="Karanyi Z."/>
            <person name="Krasevec N."/>
            <person name="Kuo A."/>
            <person name="Kusch H."/>
            <person name="LaButti K."/>
            <person name="Lagendijk E.L."/>
            <person name="Lapidus A."/>
            <person name="Levasseur A."/>
            <person name="Lindquist E."/>
            <person name="Lipzen A."/>
            <person name="Logrieco A.F."/>
            <person name="MacCabe A."/>
            <person name="Maekelae M.R."/>
            <person name="Malavazi I."/>
            <person name="Melin P."/>
            <person name="Meyer V."/>
            <person name="Mielnichuk N."/>
            <person name="Miskei M."/>
            <person name="Molnar A.P."/>
            <person name="Mule G."/>
            <person name="Ngan C.Y."/>
            <person name="Orejas M."/>
            <person name="Orosz E."/>
            <person name="Ouedraogo J.P."/>
            <person name="Overkamp K.M."/>
            <person name="Park H.-S."/>
            <person name="Perrone G."/>
            <person name="Piumi F."/>
            <person name="Punt P.J."/>
            <person name="Ram A.F."/>
            <person name="Ramon A."/>
            <person name="Rauscher S."/>
            <person name="Record E."/>
            <person name="Riano-Pachon D.M."/>
            <person name="Robert V."/>
            <person name="Roehrig J."/>
            <person name="Ruller R."/>
            <person name="Salamov A."/>
            <person name="Salih N.S."/>
            <person name="Samson R.A."/>
            <person name="Sandor E."/>
            <person name="Sanguinetti M."/>
            <person name="Schuetze T."/>
            <person name="Sepcic K."/>
            <person name="Shelest E."/>
            <person name="Sherlock G."/>
            <person name="Sophianopoulou V."/>
            <person name="Squina F.M."/>
            <person name="Sun H."/>
            <person name="Susca A."/>
            <person name="Todd R.B."/>
            <person name="Tsang A."/>
            <person name="Unkles S.E."/>
            <person name="van de Wiele N."/>
            <person name="van Rossen-Uffink D."/>
            <person name="Oliveira J.V."/>
            <person name="Vesth T.C."/>
            <person name="Visser J."/>
            <person name="Yu J.-H."/>
            <person name="Zhou M."/>
            <person name="Andersen M.R."/>
            <person name="Archer D.B."/>
            <person name="Baker S.E."/>
            <person name="Benoit I."/>
            <person name="Brakhage A.A."/>
            <person name="Braus G.H."/>
            <person name="Fischer R."/>
            <person name="Frisvad J.C."/>
            <person name="Goldman G.H."/>
            <person name="Houbraken J."/>
            <person name="Oakley B."/>
            <person name="Pocsi I."/>
            <person name="Scazzocchio C."/>
            <person name="Seiboth B."/>
            <person name="vanKuyk P.A."/>
            <person name="Wortman J."/>
            <person name="Dyer P.S."/>
            <person name="Grigoriev I.V."/>
        </authorList>
    </citation>
    <scope>NUCLEOTIDE SEQUENCE [LARGE SCALE GENOMIC DNA]</scope>
    <source>
        <strain evidence="3">CBS 506.65</strain>
    </source>
</reference>
<dbReference type="GO" id="GO:0008236">
    <property type="term" value="F:serine-type peptidase activity"/>
    <property type="evidence" value="ECO:0007669"/>
    <property type="project" value="InterPro"/>
</dbReference>
<organism evidence="2 3">
    <name type="scientific">Penicilliopsis zonata CBS 506.65</name>
    <dbReference type="NCBI Taxonomy" id="1073090"/>
    <lineage>
        <taxon>Eukaryota</taxon>
        <taxon>Fungi</taxon>
        <taxon>Dikarya</taxon>
        <taxon>Ascomycota</taxon>
        <taxon>Pezizomycotina</taxon>
        <taxon>Eurotiomycetes</taxon>
        <taxon>Eurotiomycetidae</taxon>
        <taxon>Eurotiales</taxon>
        <taxon>Aspergillaceae</taxon>
        <taxon>Penicilliopsis</taxon>
    </lineage>
</organism>
<accession>A0A1L9SDN0</accession>
<dbReference type="Pfam" id="PF00326">
    <property type="entry name" value="Peptidase_S9"/>
    <property type="match status" value="1"/>
</dbReference>
<dbReference type="InterPro" id="IPR029058">
    <property type="entry name" value="AB_hydrolase_fold"/>
</dbReference>
<dbReference type="VEuPathDB" id="FungiDB:ASPZODRAFT_133827"/>